<dbReference type="InterPro" id="IPR003825">
    <property type="entry name" value="Colicin-V_CvpA"/>
</dbReference>
<evidence type="ECO:0000313" key="8">
    <source>
        <dbReference type="Proteomes" id="UP000281975"/>
    </source>
</evidence>
<gene>
    <name evidence="7" type="ORF">C7446_2664</name>
</gene>
<keyword evidence="4 6" id="KW-0472">Membrane</keyword>
<comment type="caution">
    <text evidence="7">The sequence shown here is derived from an EMBL/GenBank/DDBJ whole genome shotgun (WGS) entry which is preliminary data.</text>
</comment>
<sequence length="198" mass="21093">MSWTWVDGVIAAILLMSTLSGAMRGFIRAALGLAAWIAALIAASRYAGRAGELLRDHVANSDIRLAIGFVLVVLVVVIATGIVIRVLHALIEWVGMGPFNRLLGALFGLLRGGAIVVLLMAVAALSPMQLSTAWQQSVLLPVVLDLRDAALARFAPDTGDRYRQRALELLKQGGAPLTRPPPERAMPPSAESNGTRLQ</sequence>
<evidence type="ECO:0000256" key="6">
    <source>
        <dbReference type="SAM" id="Phobius"/>
    </source>
</evidence>
<dbReference type="PANTHER" id="PTHR36926">
    <property type="entry name" value="COLICIN V PRODUCTION PROTEIN"/>
    <property type="match status" value="1"/>
</dbReference>
<evidence type="ECO:0000256" key="1">
    <source>
        <dbReference type="ARBA" id="ARBA00004141"/>
    </source>
</evidence>
<organism evidence="7 8">
    <name type="scientific">Kushneria sinocarnis</name>
    <dbReference type="NCBI Taxonomy" id="595502"/>
    <lineage>
        <taxon>Bacteria</taxon>
        <taxon>Pseudomonadati</taxon>
        <taxon>Pseudomonadota</taxon>
        <taxon>Gammaproteobacteria</taxon>
        <taxon>Oceanospirillales</taxon>
        <taxon>Halomonadaceae</taxon>
        <taxon>Kushneria</taxon>
    </lineage>
</organism>
<accession>A0A420WUX1</accession>
<feature type="region of interest" description="Disordered" evidence="5">
    <location>
        <begin position="173"/>
        <end position="198"/>
    </location>
</feature>
<dbReference type="PANTHER" id="PTHR36926:SF1">
    <property type="entry name" value="COLICIN V PRODUCTION PROTEIN"/>
    <property type="match status" value="1"/>
</dbReference>
<comment type="subcellular location">
    <subcellularLocation>
        <location evidence="1">Membrane</location>
        <topology evidence="1">Multi-pass membrane protein</topology>
    </subcellularLocation>
</comment>
<feature type="transmembrane region" description="Helical" evidence="6">
    <location>
        <begin position="25"/>
        <end position="44"/>
    </location>
</feature>
<evidence type="ECO:0000256" key="4">
    <source>
        <dbReference type="ARBA" id="ARBA00023136"/>
    </source>
</evidence>
<proteinExistence type="predicted"/>
<evidence type="ECO:0000313" key="7">
    <source>
        <dbReference type="EMBL" id="RKQ97241.1"/>
    </source>
</evidence>
<dbReference type="RefSeq" id="WP_121173568.1">
    <property type="nucleotide sequence ID" value="NZ_RBIN01000007.1"/>
</dbReference>
<dbReference type="GO" id="GO:0016020">
    <property type="term" value="C:membrane"/>
    <property type="evidence" value="ECO:0007669"/>
    <property type="project" value="UniProtKB-SubCell"/>
</dbReference>
<dbReference type="Proteomes" id="UP000281975">
    <property type="component" value="Unassembled WGS sequence"/>
</dbReference>
<name>A0A420WUX1_9GAMM</name>
<feature type="transmembrane region" description="Helical" evidence="6">
    <location>
        <begin position="103"/>
        <end position="125"/>
    </location>
</feature>
<evidence type="ECO:0000256" key="3">
    <source>
        <dbReference type="ARBA" id="ARBA00022989"/>
    </source>
</evidence>
<evidence type="ECO:0000256" key="5">
    <source>
        <dbReference type="SAM" id="MobiDB-lite"/>
    </source>
</evidence>
<keyword evidence="8" id="KW-1185">Reference proteome</keyword>
<keyword evidence="3 6" id="KW-1133">Transmembrane helix</keyword>
<dbReference type="AlphaFoldDB" id="A0A420WUX1"/>
<dbReference type="Pfam" id="PF02674">
    <property type="entry name" value="Colicin_V"/>
    <property type="match status" value="1"/>
</dbReference>
<keyword evidence="2 6" id="KW-0812">Transmembrane</keyword>
<dbReference type="GO" id="GO:0009403">
    <property type="term" value="P:toxin biosynthetic process"/>
    <property type="evidence" value="ECO:0007669"/>
    <property type="project" value="InterPro"/>
</dbReference>
<dbReference type="InterPro" id="IPR052719">
    <property type="entry name" value="CvpA-like"/>
</dbReference>
<reference evidence="7 8" key="1">
    <citation type="submission" date="2018-10" db="EMBL/GenBank/DDBJ databases">
        <title>Genomic Encyclopedia of Type Strains, Phase IV (KMG-IV): sequencing the most valuable type-strain genomes for metagenomic binning, comparative biology and taxonomic classification.</title>
        <authorList>
            <person name="Goeker M."/>
        </authorList>
    </citation>
    <scope>NUCLEOTIDE SEQUENCE [LARGE SCALE GENOMIC DNA]</scope>
    <source>
        <strain evidence="7 8">DSM 23229</strain>
    </source>
</reference>
<dbReference type="EMBL" id="RBIN01000007">
    <property type="protein sequence ID" value="RKQ97241.1"/>
    <property type="molecule type" value="Genomic_DNA"/>
</dbReference>
<protein>
    <submittedName>
        <fullName evidence="7">Membrane protein required for colicin V production</fullName>
    </submittedName>
</protein>
<evidence type="ECO:0000256" key="2">
    <source>
        <dbReference type="ARBA" id="ARBA00022692"/>
    </source>
</evidence>
<dbReference type="OrthoDB" id="9810601at2"/>
<feature type="transmembrane region" description="Helical" evidence="6">
    <location>
        <begin position="65"/>
        <end position="91"/>
    </location>
</feature>